<dbReference type="InterPro" id="IPR003607">
    <property type="entry name" value="HD/PDEase_dom"/>
</dbReference>
<feature type="compositionally biased region" description="Basic and acidic residues" evidence="4">
    <location>
        <begin position="44"/>
        <end position="58"/>
    </location>
</feature>
<feature type="domain" description="ACT" evidence="5">
    <location>
        <begin position="719"/>
        <end position="793"/>
    </location>
</feature>
<comment type="catalytic activity">
    <reaction evidence="2">
        <text>GTP + ATP = guanosine 3'-diphosphate 5'-triphosphate + AMP</text>
        <dbReference type="Rhea" id="RHEA:22088"/>
        <dbReference type="ChEBI" id="CHEBI:30616"/>
        <dbReference type="ChEBI" id="CHEBI:37565"/>
        <dbReference type="ChEBI" id="CHEBI:142410"/>
        <dbReference type="ChEBI" id="CHEBI:456215"/>
        <dbReference type="EC" id="2.7.6.5"/>
    </reaction>
</comment>
<evidence type="ECO:0000256" key="4">
    <source>
        <dbReference type="SAM" id="MobiDB-lite"/>
    </source>
</evidence>
<dbReference type="Pfam" id="PF13328">
    <property type="entry name" value="HD_4"/>
    <property type="match status" value="1"/>
</dbReference>
<evidence type="ECO:0000259" key="5">
    <source>
        <dbReference type="PROSITE" id="PS51671"/>
    </source>
</evidence>
<comment type="function">
    <text evidence="3">In eubacteria ppGpp (guanosine 3'-diphosphate 5'-diphosphate) is a mediator of the stringent response that coordinates a variety of cellular activities in response to changes in nutritional abundance.</text>
</comment>
<dbReference type="InterPro" id="IPR012676">
    <property type="entry name" value="TGS-like"/>
</dbReference>
<dbReference type="InterPro" id="IPR006674">
    <property type="entry name" value="HD_domain"/>
</dbReference>
<dbReference type="InterPro" id="IPR002912">
    <property type="entry name" value="ACT_dom"/>
</dbReference>
<evidence type="ECO:0000313" key="9">
    <source>
        <dbReference type="Proteomes" id="UP001232750"/>
    </source>
</evidence>
<dbReference type="InterPro" id="IPR045600">
    <property type="entry name" value="RelA/SpoT_AH_RIS"/>
</dbReference>
<evidence type="ECO:0000259" key="6">
    <source>
        <dbReference type="PROSITE" id="PS51831"/>
    </source>
</evidence>
<dbReference type="SUPFAM" id="SSF81271">
    <property type="entry name" value="TGS-like"/>
    <property type="match status" value="1"/>
</dbReference>
<feature type="region of interest" description="Disordered" evidence="4">
    <location>
        <begin position="1"/>
        <end position="58"/>
    </location>
</feature>
<dbReference type="SUPFAM" id="SSF109604">
    <property type="entry name" value="HD-domain/PDEase-like"/>
    <property type="match status" value="1"/>
</dbReference>
<comment type="pathway">
    <text evidence="1">Purine metabolism; ppGpp biosynthesis; ppGpp from GTP: step 1/2.</text>
</comment>
<dbReference type="Pfam" id="PF19296">
    <property type="entry name" value="RelA_AH_RIS"/>
    <property type="match status" value="1"/>
</dbReference>
<organism evidence="8 9">
    <name type="scientific">Gordonibacter faecis</name>
    <dbReference type="NCBI Taxonomy" id="3047475"/>
    <lineage>
        <taxon>Bacteria</taxon>
        <taxon>Bacillati</taxon>
        <taxon>Actinomycetota</taxon>
        <taxon>Coriobacteriia</taxon>
        <taxon>Eggerthellales</taxon>
        <taxon>Eggerthellaceae</taxon>
        <taxon>Gordonibacter</taxon>
    </lineage>
</organism>
<comment type="similarity">
    <text evidence="3">Belongs to the relA/spoT family.</text>
</comment>
<feature type="domain" description="TGS" evidence="7">
    <location>
        <begin position="440"/>
        <end position="503"/>
    </location>
</feature>
<dbReference type="InterPro" id="IPR007685">
    <property type="entry name" value="RelA_SpoT"/>
</dbReference>
<dbReference type="PANTHER" id="PTHR21262:SF31">
    <property type="entry name" value="GTP PYROPHOSPHOKINASE"/>
    <property type="match status" value="1"/>
</dbReference>
<dbReference type="GO" id="GO:0008728">
    <property type="term" value="F:GTP diphosphokinase activity"/>
    <property type="evidence" value="ECO:0007669"/>
    <property type="project" value="UniProtKB-EC"/>
</dbReference>
<dbReference type="SUPFAM" id="SSF81301">
    <property type="entry name" value="Nucleotidyltransferase"/>
    <property type="match status" value="1"/>
</dbReference>
<dbReference type="RefSeq" id="WP_283831150.1">
    <property type="nucleotide sequence ID" value="NZ_JASJEU010000006.1"/>
</dbReference>
<accession>A0ABT7DJV6</accession>
<dbReference type="CDD" id="cd01668">
    <property type="entry name" value="TGS_RSH"/>
    <property type="match status" value="1"/>
</dbReference>
<evidence type="ECO:0000256" key="2">
    <source>
        <dbReference type="ARBA" id="ARBA00048244"/>
    </source>
</evidence>
<dbReference type="EC" id="2.7.6.5" evidence="8"/>
<dbReference type="PROSITE" id="PS51831">
    <property type="entry name" value="HD"/>
    <property type="match status" value="1"/>
</dbReference>
<gene>
    <name evidence="8" type="ORF">QNJ86_03250</name>
</gene>
<dbReference type="CDD" id="cd00077">
    <property type="entry name" value="HDc"/>
    <property type="match status" value="1"/>
</dbReference>
<dbReference type="Proteomes" id="UP001232750">
    <property type="component" value="Unassembled WGS sequence"/>
</dbReference>
<feature type="domain" description="HD" evidence="6">
    <location>
        <begin position="101"/>
        <end position="200"/>
    </location>
</feature>
<dbReference type="CDD" id="cd05399">
    <property type="entry name" value="NT_Rel-Spo_like"/>
    <property type="match status" value="1"/>
</dbReference>
<dbReference type="SUPFAM" id="SSF55021">
    <property type="entry name" value="ACT-like"/>
    <property type="match status" value="1"/>
</dbReference>
<keyword evidence="8" id="KW-0808">Transferase</keyword>
<dbReference type="SMART" id="SM00471">
    <property type="entry name" value="HDc"/>
    <property type="match status" value="1"/>
</dbReference>
<dbReference type="InterPro" id="IPR045865">
    <property type="entry name" value="ACT-like_dom_sf"/>
</dbReference>
<dbReference type="InterPro" id="IPR012675">
    <property type="entry name" value="Beta-grasp_dom_sf"/>
</dbReference>
<name>A0ABT7DJV6_9ACTN</name>
<keyword evidence="9" id="KW-1185">Reference proteome</keyword>
<dbReference type="Gene3D" id="1.10.3210.10">
    <property type="entry name" value="Hypothetical protein af1432"/>
    <property type="match status" value="1"/>
</dbReference>
<dbReference type="InterPro" id="IPR004811">
    <property type="entry name" value="RelA/Spo_fam"/>
</dbReference>
<dbReference type="Pfam" id="PF04607">
    <property type="entry name" value="RelA_SpoT"/>
    <property type="match status" value="1"/>
</dbReference>
<reference evidence="8 9" key="1">
    <citation type="submission" date="2023-05" db="EMBL/GenBank/DDBJ databases">
        <title>Gordonibacter KGMB12511T sp. nov., isolated from faeces of healthy Korean.</title>
        <authorList>
            <person name="Kim H.S."/>
            <person name="Kim J.-S."/>
            <person name="Suh M.K."/>
            <person name="Eom M.K."/>
            <person name="Do H.E."/>
            <person name="Lee J.-S."/>
        </authorList>
    </citation>
    <scope>NUCLEOTIDE SEQUENCE [LARGE SCALE GENOMIC DNA]</scope>
    <source>
        <strain evidence="8 9">KGMB12511</strain>
    </source>
</reference>
<feature type="compositionally biased region" description="Basic and acidic residues" evidence="4">
    <location>
        <begin position="19"/>
        <end position="37"/>
    </location>
</feature>
<dbReference type="PROSITE" id="PS51671">
    <property type="entry name" value="ACT"/>
    <property type="match status" value="1"/>
</dbReference>
<protein>
    <submittedName>
        <fullName evidence="8">Bifunctional (P)ppGpp synthetase/guanosine-3',5'-bis(Diphosphate) 3'-pyrophosphohydrolase</fullName>
        <ecNumber evidence="8">2.7.6.5</ecNumber>
    </submittedName>
</protein>
<evidence type="ECO:0000259" key="7">
    <source>
        <dbReference type="PROSITE" id="PS51880"/>
    </source>
</evidence>
<dbReference type="Gene3D" id="3.30.460.10">
    <property type="entry name" value="Beta Polymerase, domain 2"/>
    <property type="match status" value="1"/>
</dbReference>
<dbReference type="InterPro" id="IPR004095">
    <property type="entry name" value="TGS"/>
</dbReference>
<evidence type="ECO:0000256" key="3">
    <source>
        <dbReference type="RuleBase" id="RU003847"/>
    </source>
</evidence>
<evidence type="ECO:0000313" key="8">
    <source>
        <dbReference type="EMBL" id="MDJ1649808.1"/>
    </source>
</evidence>
<dbReference type="PANTHER" id="PTHR21262">
    <property type="entry name" value="GUANOSINE-3',5'-BIS DIPHOSPHATE 3'-PYROPHOSPHOHYDROLASE"/>
    <property type="match status" value="1"/>
</dbReference>
<dbReference type="Gene3D" id="3.10.20.30">
    <property type="match status" value="1"/>
</dbReference>
<dbReference type="InterPro" id="IPR043519">
    <property type="entry name" value="NT_sf"/>
</dbReference>
<dbReference type="Pfam" id="PF02824">
    <property type="entry name" value="TGS"/>
    <property type="match status" value="1"/>
</dbReference>
<dbReference type="Gene3D" id="3.30.70.260">
    <property type="match status" value="1"/>
</dbReference>
<dbReference type="EMBL" id="JASJEU010000006">
    <property type="protein sequence ID" value="MDJ1649808.1"/>
    <property type="molecule type" value="Genomic_DNA"/>
</dbReference>
<dbReference type="CDD" id="cd04876">
    <property type="entry name" value="ACT_RelA-SpoT"/>
    <property type="match status" value="1"/>
</dbReference>
<feature type="compositionally biased region" description="Basic and acidic residues" evidence="4">
    <location>
        <begin position="1"/>
        <end position="11"/>
    </location>
</feature>
<comment type="caution">
    <text evidence="8">The sequence shown here is derived from an EMBL/GenBank/DDBJ whole genome shotgun (WGS) entry which is preliminary data.</text>
</comment>
<dbReference type="SMART" id="SM00954">
    <property type="entry name" value="RelA_SpoT"/>
    <property type="match status" value="1"/>
</dbReference>
<proteinExistence type="inferred from homology"/>
<dbReference type="PROSITE" id="PS51880">
    <property type="entry name" value="TGS"/>
    <property type="match status" value="1"/>
</dbReference>
<dbReference type="Pfam" id="PF13291">
    <property type="entry name" value="ACT_4"/>
    <property type="match status" value="1"/>
</dbReference>
<evidence type="ECO:0000256" key="1">
    <source>
        <dbReference type="ARBA" id="ARBA00004976"/>
    </source>
</evidence>
<dbReference type="NCBIfam" id="TIGR00691">
    <property type="entry name" value="spoT_relA"/>
    <property type="match status" value="1"/>
</dbReference>
<sequence>MGKADRKREELLGEPLEQSSRRQTVEDELLGRPHVAEKAFASEARTDGSARRTNTPEERFLELQKLTSAYLSEPDQALLAKAFQFASEAHEGQCRKSGEPFVAHPVEVALILADLRMDVETLCAALLHDTVEDTATTTDEVAAQFNEQVAQLVEGVTKITRIEVESLSDEQAATIRKMFVAMSKDIRVIVIKLADRLHNMRTLAALREDRRIFKARETLEIYAPIAHRLGINNIKWELEDLSFYYLEPNKYKQVSRMVTESRSEREGYLDQIINILHDEMEKVSITAQIMGRPKHLYSIYQKMTKKGKGFSEIYDLIAVRIIVKSVKDCYSALGAVHTLWHPMPGRFKDYIAMPKFNMYQSLHTTVIGPAGRPLEVQIRTEDMHRQSEYGVAAHWRYKEKGGKGGDALDQQLAWLRQMVDWQDETQDSREFLKDLKVDLAPTEVFVFTPKGEAMSLRAGSTPVDFAYAIHTEVGNHCVGAKVNGAIVPLTYELQLGDRVEVLTQKSATPSRDWLSIVKTPSARSKIRSYFSRVSRSDDLQNGRDKLTREMRKHGLGISSAQSMRAIKTVAEHLGYKDADDMLVNIGTGKESSQHVANRLLKILVDKGNEADESPGFGASDMSTGKLPPMLTSVKRPKKHETHSSNGVVVKGIDDVLVRLSRCCNPVPGDQILGFVTRGRGVSVHRADCPNAQDLMTEPERIIEVSWENEPSKSTSYQVEVFIEALDRMNLLRDVAILLSEIGANVLSSSTTSHRDGMVEMRFLFQVSDVGHIDLVLNKLRGIEGVFDARRMLPGESAKKKK</sequence>
<dbReference type="InterPro" id="IPR033655">
    <property type="entry name" value="TGS_RelA/SpoT"/>
</dbReference>